<evidence type="ECO:0000256" key="2">
    <source>
        <dbReference type="SAM" id="Coils"/>
    </source>
</evidence>
<dbReference type="Pfam" id="PF13087">
    <property type="entry name" value="AAA_12"/>
    <property type="match status" value="1"/>
</dbReference>
<dbReference type="PANTHER" id="PTHR10887:SF445">
    <property type="entry name" value="NFX1-TYPE ZINC FINGER-CONTAINING PROTEIN 1"/>
    <property type="match status" value="1"/>
</dbReference>
<feature type="domain" description="DNA2/NAM7 helicase-like C-terminal" evidence="5">
    <location>
        <begin position="958"/>
        <end position="1192"/>
    </location>
</feature>
<gene>
    <name evidence="6" type="ORF">HYFRA_00000216</name>
</gene>
<dbReference type="Proteomes" id="UP000696280">
    <property type="component" value="Unassembled WGS sequence"/>
</dbReference>
<dbReference type="InterPro" id="IPR045055">
    <property type="entry name" value="DNA2/NAM7-like"/>
</dbReference>
<keyword evidence="1" id="KW-0547">Nucleotide-binding</keyword>
<evidence type="ECO:0000313" key="6">
    <source>
        <dbReference type="EMBL" id="CAG8957876.1"/>
    </source>
</evidence>
<feature type="coiled-coil region" evidence="2">
    <location>
        <begin position="716"/>
        <end position="750"/>
    </location>
</feature>
<name>A0A9N9PSC7_9HELO</name>
<comment type="caution">
    <text evidence="6">The sequence shown here is derived from an EMBL/GenBank/DDBJ whole genome shotgun (WGS) entry which is preliminary data.</text>
</comment>
<keyword evidence="1" id="KW-0378">Hydrolase</keyword>
<dbReference type="GO" id="GO:0031048">
    <property type="term" value="P:regulatory ncRNA-mediated heterochromatin formation"/>
    <property type="evidence" value="ECO:0007669"/>
    <property type="project" value="TreeGrafter"/>
</dbReference>
<evidence type="ECO:0000259" key="4">
    <source>
        <dbReference type="Pfam" id="PF13086"/>
    </source>
</evidence>
<dbReference type="InterPro" id="IPR027417">
    <property type="entry name" value="P-loop_NTPase"/>
</dbReference>
<dbReference type="FunFam" id="3.40.50.300:FF:001660">
    <property type="entry name" value="NF-X1 finger and helicase protein, putative"/>
    <property type="match status" value="1"/>
</dbReference>
<feature type="domain" description="DNA2/NAM7 helicase helicase" evidence="4">
    <location>
        <begin position="617"/>
        <end position="937"/>
    </location>
</feature>
<evidence type="ECO:0000313" key="7">
    <source>
        <dbReference type="Proteomes" id="UP000696280"/>
    </source>
</evidence>
<sequence length="1784" mass="200529">MSDSKRGIGFTQKSGNGDRGFDRRSHRGGEARGGRGRGGRGRGRGGGQRGQTGPNTAPTQEEEQDKKNYNAWKRLIKNPPSSNETWVIQRLWTGALEILNGSDREWKQMLPRDLDSEEYHGRQHILTVMSMKSGIGGSAAFLNLAQPFLSVITHPGLLDCLSVDTFVGSLYNFISGTHGKRVVDFLQRISECLNDAYTKSHISKPSAETILLAMIAALYEISRREQRAAFNDDLPGLLKSIEEAGTVVEADQHSFFFNSFHEKVTQIRAIVARAHGLLADTDAAPAGGVSTTAPKSTFPRQMIIPGGNHDNDDADISKIKILPTDDEIGNEAPEFLPSTDLNHQHFLENSILRHLDTQFRLLRHDIFGDLKSALGGLLHAFKEDPKLLDNTKLNLKGMRAYVYPRAHVSYLSFHEKRGIQASLSFHQLPQLRKKSASERRKWWQESKRLEEGALLCFVAINKSKLSFLFLVISERTIETKSPHGLVSNEKFGTIVAKLATLNQTDLELLTLLSCGKTQGALIEFPGVLLATFVPILENLQDMHQGGRLPFRQWILPDISRAAAVQNVVPPPLYARKPGFSFSLKSIAKCKDGDLSIFPNDPINYNEMLDKMESQTSLDRGQCEALLAALMREFAFIQGPPGTGKSYVGVQLVRVLLDCIEKAKLGPIVVVCYTNHALDQFLEHLIEAGIEKVIRIGGQSKSEALDGKNLRVVAQGLDKTKSERYLLAKTYEELEENKSHIERTLRTLVELKKSDKSSMIRNHLTGRYPHIHTLFDRVDEEGFELVGKDPFEIWLQGVAQDTRQTTLTDRELLHVVNQTPPQLNSLSNSERHRLVAIWLQEIHDSNTDELFELVKSSDDLLKNLQNIHDEADRRVLKQADIIGVTTTGLARRISVLRRVKCKIVICEEAGEVMESHILSTLLPSVEHFIQIGDHQQLSHPQINNYNLSLESKQGSLYQLDRSQFERLSVGEFGRAPLPVAQLRIQRRMRPEISRLIRSIYPRLIDDPTTMNLPDVIGMRNNVFWLDHDHPEATPNIDRHQTSHSNDWEVDMTHALVRHIVRQGAYKSSDIAVLTPYTGQLQKLRAKLRTDFEIVLSDRDQETLAKDGFVQDTEESQNHLANADTQKRTLQKRNLSEFLRLATVDNFQGEESKVIIISLVRSNNENRVGFLRTTNRINVLLSRAQHGMYLLGNSATYSIVPMWADVLGILGADHSVGKAFSLCCPRHLDTVLLVSSPLDFEHDVIQIACTQHSTVQKTASAYMIFAATAARKHAGRIVDHVCTRLKFHASKMLSPKNSIAQLHVTQSYNVVIYAQAVVEHVMAQTKTTILSLNTGLARKFVEGHMEHAIIVVEQDATMVRTADFVRRRVLFSVHILGVHSSVTKLALLVLNPKTENRVDFLEMKSYGEIDVNETPIVVLGCGHFFTAESLDGIMNMSEVYEQDMHGEFTALKDVSPTFSAAVPSCPDCKCPIRQFATQRYNRVINRAVIDEISRRFLTAGKDEIRQFEKDVPKLEKRFDDSLKTILNIICDPPTVSKPDPHANLAIERRYNDAHSLEKRVKSFCTRITYSSQPARKLHDATIQAARKASAVMTAEQRIESLSLTETPPEFAREHRITLGAFSVLTRIRFVVLRDKFTLSQALEKSSSENSLKIPGKTTGELALTFLKNCQKFIKDCMAENLPKMAVEATLFYATIARLFEADCRTKDTDLKEAHKFTNTAKELLKQASELCKLEFQNAESLGVAVQDSLRILRRQWYEEVTPEELESIKKAMVSGPGGIATHSGHW</sequence>
<dbReference type="Pfam" id="PF13086">
    <property type="entry name" value="AAA_11"/>
    <property type="match status" value="1"/>
</dbReference>
<keyword evidence="1" id="KW-0067">ATP-binding</keyword>
<proteinExistence type="predicted"/>
<protein>
    <recommendedName>
        <fullName evidence="8">NFX1-type zinc finger-containing protein 1</fullName>
    </recommendedName>
</protein>
<dbReference type="GO" id="GO:0004386">
    <property type="term" value="F:helicase activity"/>
    <property type="evidence" value="ECO:0007669"/>
    <property type="project" value="InterPro"/>
</dbReference>
<feature type="compositionally biased region" description="Basic and acidic residues" evidence="3">
    <location>
        <begin position="19"/>
        <end position="33"/>
    </location>
</feature>
<dbReference type="GO" id="GO:0031380">
    <property type="term" value="C:nuclear RNA-directed RNA polymerase complex"/>
    <property type="evidence" value="ECO:0007669"/>
    <property type="project" value="TreeGrafter"/>
</dbReference>
<dbReference type="InterPro" id="IPR041677">
    <property type="entry name" value="DNA2/NAM7_AAA_11"/>
</dbReference>
<dbReference type="CDD" id="cd18808">
    <property type="entry name" value="SF1_C_Upf1"/>
    <property type="match status" value="1"/>
</dbReference>
<evidence type="ECO:0000259" key="5">
    <source>
        <dbReference type="Pfam" id="PF13087"/>
    </source>
</evidence>
<dbReference type="InterPro" id="IPR047187">
    <property type="entry name" value="SF1_C_Upf1"/>
</dbReference>
<evidence type="ECO:0000256" key="3">
    <source>
        <dbReference type="SAM" id="MobiDB-lite"/>
    </source>
</evidence>
<feature type="compositionally biased region" description="Basic residues" evidence="3">
    <location>
        <begin position="34"/>
        <end position="43"/>
    </location>
</feature>
<reference evidence="6" key="1">
    <citation type="submission" date="2021-07" db="EMBL/GenBank/DDBJ databases">
        <authorList>
            <person name="Durling M."/>
        </authorList>
    </citation>
    <scope>NUCLEOTIDE SEQUENCE</scope>
</reference>
<feature type="region of interest" description="Disordered" evidence="3">
    <location>
        <begin position="1"/>
        <end position="65"/>
    </location>
</feature>
<dbReference type="Gene3D" id="3.40.50.300">
    <property type="entry name" value="P-loop containing nucleotide triphosphate hydrolases"/>
    <property type="match status" value="2"/>
</dbReference>
<dbReference type="PANTHER" id="PTHR10887">
    <property type="entry name" value="DNA2/NAM7 HELICASE FAMILY"/>
    <property type="match status" value="1"/>
</dbReference>
<evidence type="ECO:0000256" key="1">
    <source>
        <dbReference type="ARBA" id="ARBA00022806"/>
    </source>
</evidence>
<dbReference type="OrthoDB" id="2423195at2759"/>
<dbReference type="CDD" id="cd17936">
    <property type="entry name" value="EEXXEc_NFX1"/>
    <property type="match status" value="1"/>
</dbReference>
<keyword evidence="7" id="KW-1185">Reference proteome</keyword>
<keyword evidence="1" id="KW-0347">Helicase</keyword>
<organism evidence="6 7">
    <name type="scientific">Hymenoscyphus fraxineus</name>
    <dbReference type="NCBI Taxonomy" id="746836"/>
    <lineage>
        <taxon>Eukaryota</taxon>
        <taxon>Fungi</taxon>
        <taxon>Dikarya</taxon>
        <taxon>Ascomycota</taxon>
        <taxon>Pezizomycotina</taxon>
        <taxon>Leotiomycetes</taxon>
        <taxon>Helotiales</taxon>
        <taxon>Helotiaceae</taxon>
        <taxon>Hymenoscyphus</taxon>
    </lineage>
</organism>
<dbReference type="EMBL" id="CAJVRL010000081">
    <property type="protein sequence ID" value="CAG8957876.1"/>
    <property type="molecule type" value="Genomic_DNA"/>
</dbReference>
<evidence type="ECO:0008006" key="8">
    <source>
        <dbReference type="Google" id="ProtNLM"/>
    </source>
</evidence>
<keyword evidence="2" id="KW-0175">Coiled coil</keyword>
<accession>A0A9N9PSC7</accession>
<dbReference type="InterPro" id="IPR041679">
    <property type="entry name" value="DNA2/NAM7-like_C"/>
</dbReference>
<dbReference type="SUPFAM" id="SSF52540">
    <property type="entry name" value="P-loop containing nucleoside triphosphate hydrolases"/>
    <property type="match status" value="1"/>
</dbReference>